<evidence type="ECO:0000313" key="4">
    <source>
        <dbReference type="Proteomes" id="UP000008466"/>
    </source>
</evidence>
<dbReference type="HOGENOM" id="CLU_022652_0_0_12"/>
<dbReference type="Pfam" id="PF17390">
    <property type="entry name" value="Bac_rhamnosid_C"/>
    <property type="match status" value="1"/>
</dbReference>
<keyword evidence="4" id="KW-1185">Reference proteome</keyword>
<dbReference type="Pfam" id="PF17389">
    <property type="entry name" value="Bac_rhamnosid6H"/>
    <property type="match status" value="2"/>
</dbReference>
<dbReference type="Gene3D" id="1.50.10.10">
    <property type="match status" value="1"/>
</dbReference>
<gene>
    <name evidence="3" type="ordered locus">SpiBuddy_0376</name>
</gene>
<dbReference type="GO" id="GO:0005975">
    <property type="term" value="P:carbohydrate metabolic process"/>
    <property type="evidence" value="ECO:0007669"/>
    <property type="project" value="InterPro"/>
</dbReference>
<organism evidence="3 4">
    <name type="scientific">Sphaerochaeta globosa (strain ATCC BAA-1886 / DSM 22777 / Buddy)</name>
    <name type="common">Spirochaeta sp. (strain Buddy)</name>
    <dbReference type="NCBI Taxonomy" id="158189"/>
    <lineage>
        <taxon>Bacteria</taxon>
        <taxon>Pseudomonadati</taxon>
        <taxon>Spirochaetota</taxon>
        <taxon>Spirochaetia</taxon>
        <taxon>Spirochaetales</taxon>
        <taxon>Sphaerochaetaceae</taxon>
        <taxon>Sphaerochaeta</taxon>
    </lineage>
</organism>
<evidence type="ECO:0000259" key="1">
    <source>
        <dbReference type="Pfam" id="PF17389"/>
    </source>
</evidence>
<dbReference type="InterPro" id="IPR035398">
    <property type="entry name" value="Bac_rhamnosid_C"/>
</dbReference>
<dbReference type="AlphaFoldDB" id="F0RXT5"/>
<sequence length="686" mass="78716">MKRMILFLIIVLCALVVVIHLNQLHEHLKSYEETYSGPIEYGYDSLNQLEDEFHYSEQLVESMYFAKEVKKTGPSSFLASFEKTYFGTVQILFPEPLINDTELEITIGEQKTDDKVWVRGLESRFGSAVGINYYHQLLTLPKGSKTYTVILPERTRPSERILPTYWKGGVAPFCYCEISGYPGELSTSNFIQKAVFHPFDDTLSSFVSDNEILNEVYQLCKDTAKATTYSGLFVDGYRELTPYEADSYINQLSWFSVSNDASIAKNTLNCLLQNHTWPTEWIIQTIFLAYEYYMYTGDLEYLRTIYPNLQMCTMSNLVNEIGLLDTQLLDEKTENNLGVITVRDIIDWPTSERDGFSKTRIVSQPEFWLYTKEGIRYKYTSLLAKLFGFDYASLLYSDLAEDKFSSRYRLASPNAVVNAFFYQALRYMEFISAEIGLLKESHEYKREADETKTIFQKSFINRKSGLVKDSVTSRHSSLHSNMFALDFGLIPEDSIDNVVLFLKSKGMSCSVYGSQFLIESLFKYEEQEIGLSLMTAEQQPGWLHMKYGLKSKLTTEAWSFYAKQDMDINHAWGTSPLNLITRYLIGIKPAKPGFVEVNFRPKFASLRRIQAKVPTAKGSILIDYERLENVVSITITIPEGVTVFFTIPLEADIATFRLDKKNEISANFDTEITINSGLHDISYEID</sequence>
<dbReference type="Gene3D" id="2.60.420.10">
    <property type="entry name" value="Maltose phosphorylase, domain 3"/>
    <property type="match status" value="1"/>
</dbReference>
<dbReference type="STRING" id="158189.SpiBuddy_0376"/>
<dbReference type="KEGG" id="sbu:SpiBuddy_0376"/>
<dbReference type="InterPro" id="IPR008928">
    <property type="entry name" value="6-hairpin_glycosidase_sf"/>
</dbReference>
<reference evidence="4" key="1">
    <citation type="submission" date="2011-02" db="EMBL/GenBank/DDBJ databases">
        <title>Complete sequence of Spirochaeta sp. Buddy.</title>
        <authorList>
            <person name="Lucas S."/>
            <person name="Copeland A."/>
            <person name="Lapidus A."/>
            <person name="Cheng J.-F."/>
            <person name="Goodwin L."/>
            <person name="Pitluck S."/>
            <person name="Zeytun A."/>
            <person name="Detter J.C."/>
            <person name="Han C."/>
            <person name="Tapia R."/>
            <person name="Land M."/>
            <person name="Hauser L."/>
            <person name="Kyrpides N."/>
            <person name="Ivanova N."/>
            <person name="Mikhailova N."/>
            <person name="Pagani I."/>
            <person name="Ritalahti K.M."/>
            <person name="Loeffler F.E."/>
            <person name="Woyke T."/>
        </authorList>
    </citation>
    <scope>NUCLEOTIDE SEQUENCE [LARGE SCALE GENOMIC DNA]</scope>
    <source>
        <strain evidence="4">ATCC BAA-1886 / DSM 22777 / Buddy</strain>
    </source>
</reference>
<dbReference type="InterPro" id="IPR035396">
    <property type="entry name" value="Bac_rhamnosid6H"/>
</dbReference>
<proteinExistence type="predicted"/>
<name>F0RXT5_SPHGB</name>
<feature type="domain" description="Alpha-L-rhamnosidase six-hairpin glycosidase" evidence="1">
    <location>
        <begin position="203"/>
        <end position="359"/>
    </location>
</feature>
<protein>
    <submittedName>
        <fullName evidence="3">Alpha-L-rhamnosidase</fullName>
    </submittedName>
</protein>
<dbReference type="PANTHER" id="PTHR34987:SF2">
    <property type="entry name" value="B, PUTATIVE (AFU_ORTHOLOGUE AFUA_7G05040)-RELATED"/>
    <property type="match status" value="1"/>
</dbReference>
<dbReference type="Proteomes" id="UP000008466">
    <property type="component" value="Chromosome"/>
</dbReference>
<evidence type="ECO:0000313" key="3">
    <source>
        <dbReference type="EMBL" id="ADY12212.1"/>
    </source>
</evidence>
<dbReference type="EMBL" id="CP002541">
    <property type="protein sequence ID" value="ADY12212.1"/>
    <property type="molecule type" value="Genomic_DNA"/>
</dbReference>
<dbReference type="PANTHER" id="PTHR34987">
    <property type="entry name" value="C, PUTATIVE (AFU_ORTHOLOGUE AFUA_3G02880)-RELATED"/>
    <property type="match status" value="1"/>
</dbReference>
<dbReference type="SUPFAM" id="SSF48208">
    <property type="entry name" value="Six-hairpin glycosidases"/>
    <property type="match status" value="1"/>
</dbReference>
<accession>F0RXT5</accession>
<feature type="domain" description="Alpha-L-rhamnosidase C-terminal" evidence="2">
    <location>
        <begin position="586"/>
        <end position="651"/>
    </location>
</feature>
<dbReference type="OrthoDB" id="9761045at2"/>
<dbReference type="eggNOG" id="COG3408">
    <property type="taxonomic scope" value="Bacteria"/>
</dbReference>
<evidence type="ECO:0000259" key="2">
    <source>
        <dbReference type="Pfam" id="PF17390"/>
    </source>
</evidence>
<feature type="domain" description="Alpha-L-rhamnosidase six-hairpin glycosidase" evidence="1">
    <location>
        <begin position="412"/>
        <end position="583"/>
    </location>
</feature>
<dbReference type="InterPro" id="IPR012341">
    <property type="entry name" value="6hp_glycosidase-like_sf"/>
</dbReference>